<comment type="similarity">
    <text evidence="7">Belongs to the binding-protein-dependent transport system permease family.</text>
</comment>
<keyword evidence="2 7" id="KW-0813">Transport</keyword>
<dbReference type="AlphaFoldDB" id="A0A511RMK1"/>
<comment type="caution">
    <text evidence="9">The sequence shown here is derived from an EMBL/GenBank/DDBJ whole genome shotgun (WGS) entry which is preliminary data.</text>
</comment>
<feature type="domain" description="ABC transmembrane type-1" evidence="8">
    <location>
        <begin position="96"/>
        <end position="331"/>
    </location>
</feature>
<dbReference type="OrthoDB" id="29805at2"/>
<evidence type="ECO:0000259" key="8">
    <source>
        <dbReference type="PROSITE" id="PS50928"/>
    </source>
</evidence>
<dbReference type="GO" id="GO:0005886">
    <property type="term" value="C:plasma membrane"/>
    <property type="evidence" value="ECO:0007669"/>
    <property type="project" value="UniProtKB-SubCell"/>
</dbReference>
<dbReference type="CDD" id="cd06261">
    <property type="entry name" value="TM_PBP2"/>
    <property type="match status" value="1"/>
</dbReference>
<feature type="transmembrane region" description="Helical" evidence="7">
    <location>
        <begin position="102"/>
        <end position="123"/>
    </location>
</feature>
<proteinExistence type="inferred from homology"/>
<keyword evidence="4 7" id="KW-0812">Transmembrane</keyword>
<protein>
    <submittedName>
        <fullName evidence="9">Peptide ABC transporter permease</fullName>
    </submittedName>
</protein>
<dbReference type="Pfam" id="PF00528">
    <property type="entry name" value="BPD_transp_1"/>
    <property type="match status" value="1"/>
</dbReference>
<evidence type="ECO:0000256" key="5">
    <source>
        <dbReference type="ARBA" id="ARBA00022989"/>
    </source>
</evidence>
<keyword evidence="6 7" id="KW-0472">Membrane</keyword>
<dbReference type="EMBL" id="BJXN01000009">
    <property type="protein sequence ID" value="GEM90026.1"/>
    <property type="molecule type" value="Genomic_DNA"/>
</dbReference>
<organism evidence="9 10">
    <name type="scientific">Oceanithermus desulfurans NBRC 100063</name>
    <dbReference type="NCBI Taxonomy" id="1227550"/>
    <lineage>
        <taxon>Bacteria</taxon>
        <taxon>Thermotogati</taxon>
        <taxon>Deinococcota</taxon>
        <taxon>Deinococci</taxon>
        <taxon>Thermales</taxon>
        <taxon>Thermaceae</taxon>
        <taxon>Oceanithermus</taxon>
    </lineage>
</organism>
<evidence type="ECO:0000256" key="4">
    <source>
        <dbReference type="ARBA" id="ARBA00022692"/>
    </source>
</evidence>
<name>A0A511RMK1_9DEIN</name>
<evidence type="ECO:0000256" key="2">
    <source>
        <dbReference type="ARBA" id="ARBA00022448"/>
    </source>
</evidence>
<dbReference type="SUPFAM" id="SSF161098">
    <property type="entry name" value="MetI-like"/>
    <property type="match status" value="1"/>
</dbReference>
<evidence type="ECO:0000256" key="1">
    <source>
        <dbReference type="ARBA" id="ARBA00004651"/>
    </source>
</evidence>
<dbReference type="InterPro" id="IPR000515">
    <property type="entry name" value="MetI-like"/>
</dbReference>
<dbReference type="PROSITE" id="PS50928">
    <property type="entry name" value="ABC_TM1"/>
    <property type="match status" value="1"/>
</dbReference>
<keyword evidence="3" id="KW-1003">Cell membrane</keyword>
<sequence>MTTFIVRRLLQLPIVLLAISLLIFGMMQFLTPEQRAATYAKSEQQAKNLDLIIRQYNLDQGFLVQYSTWLKQVLRGNLGYSKQSHEPVVTTIRKRLPVSAELALYMFFPTLLFGVWMGTMAAIHRDRFVDQAVRVFAIIGWSLPTFVLAIWMLAVFYGYFKLFGIGRADDRIMVEFAKGTLKAYTGMITIDGILNGRWDVTLSALKRLVMPVATYTIVASAQIMRVLRSSMLDVLNSDYVRTARAKGLPERVVNLKHARRNAIIPVVTIAGLMFAFMLEGVFFIEIIFNIPGLGQWAVPAAIQLDFPAVIGIALLTGLVVSIANLAVDILYGIIDPRISFQ</sequence>
<dbReference type="RefSeq" id="WP_147147407.1">
    <property type="nucleotide sequence ID" value="NZ_BJXN01000009.1"/>
</dbReference>
<dbReference type="PANTHER" id="PTHR43163:SF6">
    <property type="entry name" value="DIPEPTIDE TRANSPORT SYSTEM PERMEASE PROTEIN DPPB-RELATED"/>
    <property type="match status" value="1"/>
</dbReference>
<dbReference type="PANTHER" id="PTHR43163">
    <property type="entry name" value="DIPEPTIDE TRANSPORT SYSTEM PERMEASE PROTEIN DPPB-RELATED"/>
    <property type="match status" value="1"/>
</dbReference>
<evidence type="ECO:0000313" key="9">
    <source>
        <dbReference type="EMBL" id="GEM90026.1"/>
    </source>
</evidence>
<feature type="transmembrane region" description="Helical" evidence="7">
    <location>
        <begin position="12"/>
        <end position="30"/>
    </location>
</feature>
<accession>A0A511RMK1</accession>
<gene>
    <name evidence="9" type="ORF">ODE01S_14600</name>
</gene>
<dbReference type="GO" id="GO:0071916">
    <property type="term" value="F:dipeptide transmembrane transporter activity"/>
    <property type="evidence" value="ECO:0007669"/>
    <property type="project" value="TreeGrafter"/>
</dbReference>
<evidence type="ECO:0000256" key="3">
    <source>
        <dbReference type="ARBA" id="ARBA00022475"/>
    </source>
</evidence>
<dbReference type="Gene3D" id="1.10.3720.10">
    <property type="entry name" value="MetI-like"/>
    <property type="match status" value="1"/>
</dbReference>
<feature type="transmembrane region" description="Helical" evidence="7">
    <location>
        <begin position="262"/>
        <end position="288"/>
    </location>
</feature>
<keyword evidence="5 7" id="KW-1133">Transmembrane helix</keyword>
<evidence type="ECO:0000256" key="7">
    <source>
        <dbReference type="RuleBase" id="RU363032"/>
    </source>
</evidence>
<evidence type="ECO:0000313" key="10">
    <source>
        <dbReference type="Proteomes" id="UP000321827"/>
    </source>
</evidence>
<dbReference type="Pfam" id="PF19300">
    <property type="entry name" value="BPD_transp_1_N"/>
    <property type="match status" value="1"/>
</dbReference>
<feature type="transmembrane region" description="Helical" evidence="7">
    <location>
        <begin position="308"/>
        <end position="334"/>
    </location>
</feature>
<comment type="subcellular location">
    <subcellularLocation>
        <location evidence="1 7">Cell membrane</location>
        <topology evidence="1 7">Multi-pass membrane protein</topology>
    </subcellularLocation>
</comment>
<dbReference type="Proteomes" id="UP000321827">
    <property type="component" value="Unassembled WGS sequence"/>
</dbReference>
<dbReference type="InterPro" id="IPR045621">
    <property type="entry name" value="BPD_transp_1_N"/>
</dbReference>
<evidence type="ECO:0000256" key="6">
    <source>
        <dbReference type="ARBA" id="ARBA00023136"/>
    </source>
</evidence>
<feature type="transmembrane region" description="Helical" evidence="7">
    <location>
        <begin position="135"/>
        <end position="160"/>
    </location>
</feature>
<reference evidence="9 10" key="1">
    <citation type="submission" date="2019-07" db="EMBL/GenBank/DDBJ databases">
        <title>Whole genome shotgun sequence of Oceanithermus desulfurans NBRC 100063.</title>
        <authorList>
            <person name="Hosoyama A."/>
            <person name="Uohara A."/>
            <person name="Ohji S."/>
            <person name="Ichikawa N."/>
        </authorList>
    </citation>
    <scope>NUCLEOTIDE SEQUENCE [LARGE SCALE GENOMIC DNA]</scope>
    <source>
        <strain evidence="9 10">NBRC 100063</strain>
    </source>
</reference>
<dbReference type="InterPro" id="IPR035906">
    <property type="entry name" value="MetI-like_sf"/>
</dbReference>